<dbReference type="AlphaFoldDB" id="A0A4S4LI09"/>
<evidence type="ECO:0000256" key="1">
    <source>
        <dbReference type="SAM" id="Phobius"/>
    </source>
</evidence>
<keyword evidence="1" id="KW-1133">Transmembrane helix</keyword>
<proteinExistence type="predicted"/>
<feature type="transmembrane region" description="Helical" evidence="1">
    <location>
        <begin position="143"/>
        <end position="168"/>
    </location>
</feature>
<feature type="transmembrane region" description="Helical" evidence="1">
    <location>
        <begin position="12"/>
        <end position="33"/>
    </location>
</feature>
<gene>
    <name evidence="2" type="ORF">EW145_g1999</name>
</gene>
<reference evidence="2 3" key="1">
    <citation type="submission" date="2019-02" db="EMBL/GenBank/DDBJ databases">
        <title>Genome sequencing of the rare red list fungi Phellinidium pouzarii.</title>
        <authorList>
            <person name="Buettner E."/>
            <person name="Kellner H."/>
        </authorList>
    </citation>
    <scope>NUCLEOTIDE SEQUENCE [LARGE SCALE GENOMIC DNA]</scope>
    <source>
        <strain evidence="2 3">DSM 108285</strain>
    </source>
</reference>
<evidence type="ECO:0000313" key="3">
    <source>
        <dbReference type="Proteomes" id="UP000308199"/>
    </source>
</evidence>
<accession>A0A4S4LI09</accession>
<name>A0A4S4LI09_9AGAM</name>
<dbReference type="Proteomes" id="UP000308199">
    <property type="component" value="Unassembled WGS sequence"/>
</dbReference>
<evidence type="ECO:0000313" key="2">
    <source>
        <dbReference type="EMBL" id="THH09480.1"/>
    </source>
</evidence>
<comment type="caution">
    <text evidence="2">The sequence shown here is derived from an EMBL/GenBank/DDBJ whole genome shotgun (WGS) entry which is preliminary data.</text>
</comment>
<protein>
    <submittedName>
        <fullName evidence="2">Uncharacterized protein</fullName>
    </submittedName>
</protein>
<feature type="transmembrane region" description="Helical" evidence="1">
    <location>
        <begin position="105"/>
        <end position="127"/>
    </location>
</feature>
<feature type="transmembrane region" description="Helical" evidence="1">
    <location>
        <begin position="71"/>
        <end position="93"/>
    </location>
</feature>
<dbReference type="OrthoDB" id="2798516at2759"/>
<sequence>MSVNSYRPKCDFQVAFLWFLNAFHIALILSALYRLVVTEFNKHPSILVMTWDASVCNFQDPSIFSILRQQLVLFTFFLLVGLEVISFIIRIYYSYRIWIASKKTYLLAAVAILLAITSFSSGIAGAIKTLSSASILNFPESSWLLYLITASGLISDSWITVSLCYLFWNNGTNFKQ</sequence>
<organism evidence="2 3">
    <name type="scientific">Phellinidium pouzarii</name>
    <dbReference type="NCBI Taxonomy" id="167371"/>
    <lineage>
        <taxon>Eukaryota</taxon>
        <taxon>Fungi</taxon>
        <taxon>Dikarya</taxon>
        <taxon>Basidiomycota</taxon>
        <taxon>Agaricomycotina</taxon>
        <taxon>Agaricomycetes</taxon>
        <taxon>Hymenochaetales</taxon>
        <taxon>Hymenochaetaceae</taxon>
        <taxon>Phellinidium</taxon>
    </lineage>
</organism>
<keyword evidence="1" id="KW-0812">Transmembrane</keyword>
<dbReference type="EMBL" id="SGPK01000062">
    <property type="protein sequence ID" value="THH09480.1"/>
    <property type="molecule type" value="Genomic_DNA"/>
</dbReference>
<keyword evidence="1" id="KW-0472">Membrane</keyword>
<keyword evidence="3" id="KW-1185">Reference proteome</keyword>